<proteinExistence type="predicted"/>
<dbReference type="Proteomes" id="UP000024635">
    <property type="component" value="Unassembled WGS sequence"/>
</dbReference>
<keyword evidence="3" id="KW-1185">Reference proteome</keyword>
<gene>
    <name evidence="2" type="primary">Acey_s0709.g1723</name>
    <name evidence="2" type="ORF">Y032_0709g1723</name>
</gene>
<keyword evidence="1" id="KW-0472">Membrane</keyword>
<keyword evidence="1" id="KW-0812">Transmembrane</keyword>
<organism evidence="2 3">
    <name type="scientific">Ancylostoma ceylanicum</name>
    <dbReference type="NCBI Taxonomy" id="53326"/>
    <lineage>
        <taxon>Eukaryota</taxon>
        <taxon>Metazoa</taxon>
        <taxon>Ecdysozoa</taxon>
        <taxon>Nematoda</taxon>
        <taxon>Chromadorea</taxon>
        <taxon>Rhabditida</taxon>
        <taxon>Rhabditina</taxon>
        <taxon>Rhabditomorpha</taxon>
        <taxon>Strongyloidea</taxon>
        <taxon>Ancylostomatidae</taxon>
        <taxon>Ancylostomatinae</taxon>
        <taxon>Ancylostoma</taxon>
    </lineage>
</organism>
<feature type="transmembrane region" description="Helical" evidence="1">
    <location>
        <begin position="44"/>
        <end position="66"/>
    </location>
</feature>
<accession>A0A016WG56</accession>
<sequence>MEKSILNVKTAKSHYKRIKSRNMLKTTKSFTLEYFSSKGKSPRAIWKIVPITVVSLCLISTLVLFFSIQPIKFNKNTFEQLKELSEQN</sequence>
<protein>
    <submittedName>
        <fullName evidence="2">Uncharacterized protein</fullName>
    </submittedName>
</protein>
<name>A0A016WG56_9BILA</name>
<reference evidence="3" key="1">
    <citation type="journal article" date="2015" name="Nat. Genet.">
        <title>The genome and transcriptome of the zoonotic hookworm Ancylostoma ceylanicum identify infection-specific gene families.</title>
        <authorList>
            <person name="Schwarz E.M."/>
            <person name="Hu Y."/>
            <person name="Antoshechkin I."/>
            <person name="Miller M.M."/>
            <person name="Sternberg P.W."/>
            <person name="Aroian R.V."/>
        </authorList>
    </citation>
    <scope>NUCLEOTIDE SEQUENCE</scope>
    <source>
        <strain evidence="3">HY135</strain>
    </source>
</reference>
<evidence type="ECO:0000256" key="1">
    <source>
        <dbReference type="SAM" id="Phobius"/>
    </source>
</evidence>
<comment type="caution">
    <text evidence="2">The sequence shown here is derived from an EMBL/GenBank/DDBJ whole genome shotgun (WGS) entry which is preliminary data.</text>
</comment>
<evidence type="ECO:0000313" key="2">
    <source>
        <dbReference type="EMBL" id="EYC38566.1"/>
    </source>
</evidence>
<keyword evidence="1" id="KW-1133">Transmembrane helix</keyword>
<dbReference type="AlphaFoldDB" id="A0A016WG56"/>
<dbReference type="EMBL" id="JARK01000309">
    <property type="protein sequence ID" value="EYC38566.1"/>
    <property type="molecule type" value="Genomic_DNA"/>
</dbReference>
<evidence type="ECO:0000313" key="3">
    <source>
        <dbReference type="Proteomes" id="UP000024635"/>
    </source>
</evidence>